<evidence type="ECO:0000256" key="5">
    <source>
        <dbReference type="ARBA" id="ARBA00023163"/>
    </source>
</evidence>
<evidence type="ECO:0000256" key="4">
    <source>
        <dbReference type="ARBA" id="ARBA00023125"/>
    </source>
</evidence>
<name>A0A7H0FU49_9GAMM</name>
<keyword evidence="2" id="KW-0902">Two-component regulatory system</keyword>
<dbReference type="RefSeq" id="WP_187711011.1">
    <property type="nucleotide sequence ID" value="NZ_CP060820.1"/>
</dbReference>
<dbReference type="GO" id="GO:0005829">
    <property type="term" value="C:cytosol"/>
    <property type="evidence" value="ECO:0007669"/>
    <property type="project" value="TreeGrafter"/>
</dbReference>
<feature type="modified residue" description="4-aspartylphosphate" evidence="6">
    <location>
        <position position="66"/>
    </location>
</feature>
<keyword evidence="5" id="KW-0804">Transcription</keyword>
<dbReference type="PROSITE" id="PS50110">
    <property type="entry name" value="RESPONSE_REGULATORY"/>
    <property type="match status" value="1"/>
</dbReference>
<dbReference type="SUPFAM" id="SSF52172">
    <property type="entry name" value="CheY-like"/>
    <property type="match status" value="1"/>
</dbReference>
<evidence type="ECO:0000256" key="2">
    <source>
        <dbReference type="ARBA" id="ARBA00023012"/>
    </source>
</evidence>
<dbReference type="KEGG" id="lsx:H8B22_08475"/>
<gene>
    <name evidence="8" type="ORF">H8B22_08475</name>
</gene>
<accession>A0A7H0FU49</accession>
<dbReference type="PANTHER" id="PTHR48111:SF21">
    <property type="entry name" value="DNA-BINDING DUAL MASTER TRANSCRIPTIONAL REGULATOR RPAA"/>
    <property type="match status" value="1"/>
</dbReference>
<dbReference type="Gene3D" id="3.40.50.2300">
    <property type="match status" value="1"/>
</dbReference>
<dbReference type="InterPro" id="IPR001789">
    <property type="entry name" value="Sig_transdc_resp-reg_receiver"/>
</dbReference>
<organism evidence="8 9">
    <name type="scientific">Agrilutibacter terrestris</name>
    <dbReference type="NCBI Taxonomy" id="2865112"/>
    <lineage>
        <taxon>Bacteria</taxon>
        <taxon>Pseudomonadati</taxon>
        <taxon>Pseudomonadota</taxon>
        <taxon>Gammaproteobacteria</taxon>
        <taxon>Lysobacterales</taxon>
        <taxon>Lysobacteraceae</taxon>
        <taxon>Agrilutibacter</taxon>
    </lineage>
</organism>
<proteinExistence type="predicted"/>
<protein>
    <submittedName>
        <fullName evidence="8">Response regulator</fullName>
    </submittedName>
</protein>
<evidence type="ECO:0000259" key="7">
    <source>
        <dbReference type="PROSITE" id="PS50110"/>
    </source>
</evidence>
<dbReference type="GO" id="GO:0000156">
    <property type="term" value="F:phosphorelay response regulator activity"/>
    <property type="evidence" value="ECO:0007669"/>
    <property type="project" value="TreeGrafter"/>
</dbReference>
<dbReference type="Proteomes" id="UP000516018">
    <property type="component" value="Chromosome"/>
</dbReference>
<dbReference type="InterPro" id="IPR011006">
    <property type="entry name" value="CheY-like_superfamily"/>
</dbReference>
<dbReference type="AlphaFoldDB" id="A0A7H0FU49"/>
<sequence length="137" mass="15822">MNRPEEHTNGHHGTDARILMIEDEDDIAFLLRLMLERDGYQVEHAPDGRQALERFSAAPPALVMMDIMLPYHDGLELIERLRATPGWERIPVLMLTAKSREADIVRALELGVDDYVTKPFQVEEVRARVRRLLRRPA</sequence>
<keyword evidence="4" id="KW-0238">DNA-binding</keyword>
<evidence type="ECO:0000256" key="6">
    <source>
        <dbReference type="PROSITE-ProRule" id="PRU00169"/>
    </source>
</evidence>
<evidence type="ECO:0000256" key="3">
    <source>
        <dbReference type="ARBA" id="ARBA00023015"/>
    </source>
</evidence>
<dbReference type="EMBL" id="CP060820">
    <property type="protein sequence ID" value="QNP39565.1"/>
    <property type="molecule type" value="Genomic_DNA"/>
</dbReference>
<dbReference type="Pfam" id="PF00072">
    <property type="entry name" value="Response_reg"/>
    <property type="match status" value="1"/>
</dbReference>
<dbReference type="CDD" id="cd17574">
    <property type="entry name" value="REC_OmpR"/>
    <property type="match status" value="1"/>
</dbReference>
<dbReference type="GO" id="GO:0000976">
    <property type="term" value="F:transcription cis-regulatory region binding"/>
    <property type="evidence" value="ECO:0007669"/>
    <property type="project" value="TreeGrafter"/>
</dbReference>
<dbReference type="GO" id="GO:0006355">
    <property type="term" value="P:regulation of DNA-templated transcription"/>
    <property type="evidence" value="ECO:0007669"/>
    <property type="project" value="TreeGrafter"/>
</dbReference>
<feature type="domain" description="Response regulatory" evidence="7">
    <location>
        <begin position="17"/>
        <end position="133"/>
    </location>
</feature>
<dbReference type="SMART" id="SM00448">
    <property type="entry name" value="REC"/>
    <property type="match status" value="1"/>
</dbReference>
<evidence type="ECO:0000313" key="9">
    <source>
        <dbReference type="Proteomes" id="UP000516018"/>
    </source>
</evidence>
<reference evidence="8 9" key="1">
    <citation type="submission" date="2020-08" db="EMBL/GenBank/DDBJ databases">
        <title>Lysobacter sp. II4 sp. nov., isolated from soil.</title>
        <authorList>
            <person name="Woo C.Y."/>
            <person name="Kim J."/>
        </authorList>
    </citation>
    <scope>NUCLEOTIDE SEQUENCE [LARGE SCALE GENOMIC DNA]</scope>
    <source>
        <strain evidence="8 9">II4</strain>
    </source>
</reference>
<keyword evidence="1 6" id="KW-0597">Phosphoprotein</keyword>
<evidence type="ECO:0000256" key="1">
    <source>
        <dbReference type="ARBA" id="ARBA00022553"/>
    </source>
</evidence>
<evidence type="ECO:0000313" key="8">
    <source>
        <dbReference type="EMBL" id="QNP39565.1"/>
    </source>
</evidence>
<dbReference type="GO" id="GO:0032993">
    <property type="term" value="C:protein-DNA complex"/>
    <property type="evidence" value="ECO:0007669"/>
    <property type="project" value="TreeGrafter"/>
</dbReference>
<keyword evidence="9" id="KW-1185">Reference proteome</keyword>
<dbReference type="PANTHER" id="PTHR48111">
    <property type="entry name" value="REGULATOR OF RPOS"/>
    <property type="match status" value="1"/>
</dbReference>
<dbReference type="InterPro" id="IPR039420">
    <property type="entry name" value="WalR-like"/>
</dbReference>
<keyword evidence="3" id="KW-0805">Transcription regulation</keyword>